<evidence type="ECO:0000313" key="3">
    <source>
        <dbReference type="Proteomes" id="UP000464684"/>
    </source>
</evidence>
<dbReference type="InterPro" id="IPR056914">
    <property type="entry name" value="Gp53-like"/>
</dbReference>
<evidence type="ECO:0000259" key="1">
    <source>
        <dbReference type="SMART" id="SM00635"/>
    </source>
</evidence>
<organism evidence="2 3">
    <name type="scientific">Escherichia phage orkinos</name>
    <dbReference type="NCBI Taxonomy" id="2696437"/>
    <lineage>
        <taxon>Viruses</taxon>
        <taxon>Duplodnaviria</taxon>
        <taxon>Heunggongvirae</taxon>
        <taxon>Uroviricota</taxon>
        <taxon>Caudoviricetes</taxon>
        <taxon>Drexlerviridae</taxon>
        <taxon>Tempevirinae</taxon>
        <taxon>Warwickvirus</taxon>
        <taxon>Warwickvirus orkinos</taxon>
    </lineage>
</organism>
<dbReference type="SMART" id="SM00635">
    <property type="entry name" value="BID_2"/>
    <property type="match status" value="1"/>
</dbReference>
<protein>
    <recommendedName>
        <fullName evidence="1">BIG2 domain-containing protein</fullName>
    </recommendedName>
</protein>
<dbReference type="Gene3D" id="2.60.40.1080">
    <property type="match status" value="1"/>
</dbReference>
<dbReference type="Proteomes" id="UP000464684">
    <property type="component" value="Segment"/>
</dbReference>
<accession>A0A6B9WXF8</accession>
<reference evidence="3" key="1">
    <citation type="submission" date="2019-12" db="EMBL/GenBank/DDBJ databases">
        <authorList>
            <person name="Olsen N.S."/>
            <person name="Junco L.M.F."/>
            <person name="Kot W."/>
            <person name="Hansen L.H."/>
        </authorList>
    </citation>
    <scope>NUCLEOTIDE SEQUENCE [LARGE SCALE GENOMIC DNA]</scope>
</reference>
<dbReference type="InterPro" id="IPR003343">
    <property type="entry name" value="Big_2"/>
</dbReference>
<name>A0A6B9WXF8_9CAUD</name>
<dbReference type="Pfam" id="PF23982">
    <property type="entry name" value="XM1_gp53_minor_capsid"/>
    <property type="match status" value="1"/>
</dbReference>
<sequence>MAKDYSSVMGLSCPGCLVDSTRYNIDGTGVCGSESIIAGKVVFFKERVEGYNIFVDQKEADSVVAGIALRSNITTTVNEEDGYSDYKEGDPISVVTRGRVWVLTESIDEAPSHGEKVYVNNDGFVGKSGDQVVDGWIFTGDFMKFDSSINIVGIHIKPVIVHVQKLTAAIIEDVDGNKPDGNRPNNEPVNLKVTVEPEYATDKTGTWEISLGGEYASISPSGETAQVTPSSNGDVYVNWMANDGSGVSDTFIINFVDPDPGP</sequence>
<proteinExistence type="predicted"/>
<feature type="domain" description="BIG2" evidence="1">
    <location>
        <begin position="173"/>
        <end position="251"/>
    </location>
</feature>
<gene>
    <name evidence="2" type="ORF">orkinos_12</name>
</gene>
<keyword evidence="3" id="KW-1185">Reference proteome</keyword>
<dbReference type="EMBL" id="MN850586">
    <property type="protein sequence ID" value="QHR67819.1"/>
    <property type="molecule type" value="Genomic_DNA"/>
</dbReference>
<dbReference type="Pfam" id="PF02368">
    <property type="entry name" value="Big_2"/>
    <property type="match status" value="1"/>
</dbReference>
<evidence type="ECO:0000313" key="2">
    <source>
        <dbReference type="EMBL" id="QHR67819.1"/>
    </source>
</evidence>